<name>A0A445B9B8_ARAHY</name>
<dbReference type="PANTHER" id="PTHR43466:SF1">
    <property type="entry name" value="2-OXO-4-HYDROXY-4-CARBOXY-5-UREIDOIMIDAZOLINE DECARBOXYLASE-RELATED"/>
    <property type="match status" value="1"/>
</dbReference>
<evidence type="ECO:0000313" key="1">
    <source>
        <dbReference type="EMBL" id="RYR35244.1"/>
    </source>
</evidence>
<dbReference type="EMBL" id="SDMP01000010">
    <property type="protein sequence ID" value="RYR35244.1"/>
    <property type="molecule type" value="Genomic_DNA"/>
</dbReference>
<proteinExistence type="predicted"/>
<gene>
    <name evidence="1" type="ORF">Ahy_A10g050393</name>
</gene>
<evidence type="ECO:0000313" key="2">
    <source>
        <dbReference type="Proteomes" id="UP000289738"/>
    </source>
</evidence>
<dbReference type="GO" id="GO:0005777">
    <property type="term" value="C:peroxisome"/>
    <property type="evidence" value="ECO:0007669"/>
    <property type="project" value="TreeGrafter"/>
</dbReference>
<accession>A0A445B9B8</accession>
<dbReference type="AlphaFoldDB" id="A0A445B9B8"/>
<reference evidence="1 2" key="1">
    <citation type="submission" date="2019-01" db="EMBL/GenBank/DDBJ databases">
        <title>Sequencing of cultivated peanut Arachis hypogaea provides insights into genome evolution and oil improvement.</title>
        <authorList>
            <person name="Chen X."/>
        </authorList>
    </citation>
    <scope>NUCLEOTIDE SEQUENCE [LARGE SCALE GENOMIC DNA]</scope>
    <source>
        <strain evidence="2">cv. Fuhuasheng</strain>
        <tissue evidence="1">Leaves</tissue>
    </source>
</reference>
<evidence type="ECO:0008006" key="3">
    <source>
        <dbReference type="Google" id="ProtNLM"/>
    </source>
</evidence>
<dbReference type="PANTHER" id="PTHR43466">
    <property type="entry name" value="2-OXO-4-HYDROXY-4-CARBOXY-5-UREIDOIMIDAZOLINE DECARBOXYLASE-RELATED"/>
    <property type="match status" value="1"/>
</dbReference>
<dbReference type="GO" id="GO:0051997">
    <property type="term" value="F:2-oxo-4-hydroxy-4-carboxy-5-ureidoimidazoline decarboxylase activity"/>
    <property type="evidence" value="ECO:0007669"/>
    <property type="project" value="TreeGrafter"/>
</dbReference>
<dbReference type="GO" id="GO:0019628">
    <property type="term" value="P:urate catabolic process"/>
    <property type="evidence" value="ECO:0007669"/>
    <property type="project" value="TreeGrafter"/>
</dbReference>
<dbReference type="Gene3D" id="1.10.3330.10">
    <property type="entry name" value="Oxo-4-hydroxy-4-carboxy-5-ureidoimidazoline decarboxylase"/>
    <property type="match status" value="1"/>
</dbReference>
<protein>
    <recommendedName>
        <fullName evidence="3">Oxo-4-hydroxy-4-carboxy-5-ureidoimidazoline decarboxylase domain-containing protein</fullName>
    </recommendedName>
</protein>
<organism evidence="1 2">
    <name type="scientific">Arachis hypogaea</name>
    <name type="common">Peanut</name>
    <dbReference type="NCBI Taxonomy" id="3818"/>
    <lineage>
        <taxon>Eukaryota</taxon>
        <taxon>Viridiplantae</taxon>
        <taxon>Streptophyta</taxon>
        <taxon>Embryophyta</taxon>
        <taxon>Tracheophyta</taxon>
        <taxon>Spermatophyta</taxon>
        <taxon>Magnoliopsida</taxon>
        <taxon>eudicotyledons</taxon>
        <taxon>Gunneridae</taxon>
        <taxon>Pentapetalae</taxon>
        <taxon>rosids</taxon>
        <taxon>fabids</taxon>
        <taxon>Fabales</taxon>
        <taxon>Fabaceae</taxon>
        <taxon>Papilionoideae</taxon>
        <taxon>50 kb inversion clade</taxon>
        <taxon>dalbergioids sensu lato</taxon>
        <taxon>Dalbergieae</taxon>
        <taxon>Pterocarpus clade</taxon>
        <taxon>Arachis</taxon>
    </lineage>
</organism>
<sequence>MHLKVSTSITELPKIEDFSSCYASTTFAKEMAIVSPFSSLEHAISIAREIWFRKVNVRDALVSINTWKWLMKLSCRNFMNGDQCTRRNWDVFVTCASEKSSEDILAELKMRFTNKHEVELGIASQEEMKFIELHITELLSKKSAKTINKEDVLAKYSDEIVNNSLGGEEIDSVSEENNKTLDDQQGEDDVHVAKSGFNMNKKPWFGDDISGPLSRKATRFVTEYFWPNQYDVEEKN</sequence>
<dbReference type="STRING" id="3818.A0A445B9B8"/>
<comment type="caution">
    <text evidence="1">The sequence shown here is derived from an EMBL/GenBank/DDBJ whole genome shotgun (WGS) entry which is preliminary data.</text>
</comment>
<dbReference type="SUPFAM" id="SSF158694">
    <property type="entry name" value="UraD-Like"/>
    <property type="match status" value="1"/>
</dbReference>
<keyword evidence="2" id="KW-1185">Reference proteome</keyword>
<dbReference type="InterPro" id="IPR036778">
    <property type="entry name" value="OHCU_decarboxylase_sf"/>
</dbReference>
<dbReference type="Proteomes" id="UP000289738">
    <property type="component" value="Chromosome A10"/>
</dbReference>